<dbReference type="InParanoid" id="C3XYP9"/>
<feature type="compositionally biased region" description="Basic residues" evidence="9">
    <location>
        <begin position="359"/>
        <end position="374"/>
    </location>
</feature>
<feature type="compositionally biased region" description="Polar residues" evidence="9">
    <location>
        <begin position="1251"/>
        <end position="1263"/>
    </location>
</feature>
<feature type="region of interest" description="Disordered" evidence="9">
    <location>
        <begin position="816"/>
        <end position="849"/>
    </location>
</feature>
<evidence type="ECO:0000313" key="11">
    <source>
        <dbReference type="EMBL" id="EEN66934.1"/>
    </source>
</evidence>
<dbReference type="GO" id="GO:0005634">
    <property type="term" value="C:nucleus"/>
    <property type="evidence" value="ECO:0007669"/>
    <property type="project" value="UniProtKB-SubCell"/>
</dbReference>
<feature type="domain" description="C2H2-type" evidence="10">
    <location>
        <begin position="1034"/>
        <end position="1058"/>
    </location>
</feature>
<feature type="domain" description="C2H2-type" evidence="10">
    <location>
        <begin position="570"/>
        <end position="592"/>
    </location>
</feature>
<feature type="region of interest" description="Disordered" evidence="9">
    <location>
        <begin position="1244"/>
        <end position="1323"/>
    </location>
</feature>
<feature type="compositionally biased region" description="Basic and acidic residues" evidence="9">
    <location>
        <begin position="915"/>
        <end position="943"/>
    </location>
</feature>
<dbReference type="Pfam" id="PF00096">
    <property type="entry name" value="zf-C2H2"/>
    <property type="match status" value="3"/>
</dbReference>
<reference evidence="11" key="1">
    <citation type="journal article" date="2008" name="Nature">
        <title>The amphioxus genome and the evolution of the chordate karyotype.</title>
        <authorList>
            <consortium name="US DOE Joint Genome Institute (JGI-PGF)"/>
            <person name="Putnam N.H."/>
            <person name="Butts T."/>
            <person name="Ferrier D.E.K."/>
            <person name="Furlong R.F."/>
            <person name="Hellsten U."/>
            <person name="Kawashima T."/>
            <person name="Robinson-Rechavi M."/>
            <person name="Shoguchi E."/>
            <person name="Terry A."/>
            <person name="Yu J.-K."/>
            <person name="Benito-Gutierrez E.L."/>
            <person name="Dubchak I."/>
            <person name="Garcia-Fernandez J."/>
            <person name="Gibson-Brown J.J."/>
            <person name="Grigoriev I.V."/>
            <person name="Horton A.C."/>
            <person name="de Jong P.J."/>
            <person name="Jurka J."/>
            <person name="Kapitonov V.V."/>
            <person name="Kohara Y."/>
            <person name="Kuroki Y."/>
            <person name="Lindquist E."/>
            <person name="Lucas S."/>
            <person name="Osoegawa K."/>
            <person name="Pennacchio L.A."/>
            <person name="Salamov A.A."/>
            <person name="Satou Y."/>
            <person name="Sauka-Spengler T."/>
            <person name="Schmutz J."/>
            <person name="Shin-I T."/>
            <person name="Toyoda A."/>
            <person name="Bronner-Fraser M."/>
            <person name="Fujiyama A."/>
            <person name="Holland L.Z."/>
            <person name="Holland P.W.H."/>
            <person name="Satoh N."/>
            <person name="Rokhsar D.S."/>
        </authorList>
    </citation>
    <scope>NUCLEOTIDE SEQUENCE [LARGE SCALE GENOMIC DNA]</scope>
    <source>
        <strain evidence="11">S238N-H82</strain>
        <tissue evidence="11">Testes</tissue>
    </source>
</reference>
<keyword evidence="8" id="KW-0863">Zinc-finger</keyword>
<dbReference type="SMART" id="SM00355">
    <property type="entry name" value="ZnF_C2H2"/>
    <property type="match status" value="13"/>
</dbReference>
<dbReference type="SUPFAM" id="SSF57667">
    <property type="entry name" value="beta-beta-alpha zinc fingers"/>
    <property type="match status" value="6"/>
</dbReference>
<dbReference type="PROSITE" id="PS00028">
    <property type="entry name" value="ZINC_FINGER_C2H2_1"/>
    <property type="match status" value="12"/>
</dbReference>
<feature type="compositionally biased region" description="Basic and acidic residues" evidence="9">
    <location>
        <begin position="70"/>
        <end position="81"/>
    </location>
</feature>
<keyword evidence="3" id="KW-0677">Repeat</keyword>
<feature type="domain" description="C2H2-type" evidence="10">
    <location>
        <begin position="240"/>
        <end position="262"/>
    </location>
</feature>
<feature type="region of interest" description="Disordered" evidence="9">
    <location>
        <begin position="914"/>
        <end position="943"/>
    </location>
</feature>
<feature type="compositionally biased region" description="Basic and acidic residues" evidence="9">
    <location>
        <begin position="1080"/>
        <end position="1105"/>
    </location>
</feature>
<feature type="compositionally biased region" description="Basic and acidic residues" evidence="9">
    <location>
        <begin position="1145"/>
        <end position="1159"/>
    </location>
</feature>
<keyword evidence="5" id="KW-0805">Transcription regulation</keyword>
<evidence type="ECO:0000256" key="1">
    <source>
        <dbReference type="ARBA" id="ARBA00004123"/>
    </source>
</evidence>
<gene>
    <name evidence="11" type="ORF">BRAFLDRAFT_91521</name>
</gene>
<keyword evidence="6" id="KW-0804">Transcription</keyword>
<feature type="compositionally biased region" description="Basic and acidic residues" evidence="9">
    <location>
        <begin position="824"/>
        <end position="849"/>
    </location>
</feature>
<name>C3XYP9_BRAFL</name>
<evidence type="ECO:0000256" key="4">
    <source>
        <dbReference type="ARBA" id="ARBA00022833"/>
    </source>
</evidence>
<feature type="region of interest" description="Disordered" evidence="9">
    <location>
        <begin position="1145"/>
        <end position="1231"/>
    </location>
</feature>
<keyword evidence="4" id="KW-0862">Zinc</keyword>
<evidence type="ECO:0000256" key="2">
    <source>
        <dbReference type="ARBA" id="ARBA00022723"/>
    </source>
</evidence>
<dbReference type="GO" id="GO:0008270">
    <property type="term" value="F:zinc ion binding"/>
    <property type="evidence" value="ECO:0007669"/>
    <property type="project" value="UniProtKB-KW"/>
</dbReference>
<keyword evidence="7" id="KW-0539">Nucleus</keyword>
<dbReference type="InterPro" id="IPR036236">
    <property type="entry name" value="Znf_C2H2_sf"/>
</dbReference>
<dbReference type="EMBL" id="GG666473">
    <property type="protein sequence ID" value="EEN66934.1"/>
    <property type="molecule type" value="Genomic_DNA"/>
</dbReference>
<protein>
    <recommendedName>
        <fullName evidence="10">C2H2-type domain-containing protein</fullName>
    </recommendedName>
</protein>
<feature type="region of interest" description="Disordered" evidence="9">
    <location>
        <begin position="1078"/>
        <end position="1105"/>
    </location>
</feature>
<feature type="compositionally biased region" description="Basic and acidic residues" evidence="9">
    <location>
        <begin position="1171"/>
        <end position="1205"/>
    </location>
</feature>
<dbReference type="PANTHER" id="PTHR24399">
    <property type="entry name" value="ZINC FINGER AND BTB DOMAIN-CONTAINING"/>
    <property type="match status" value="1"/>
</dbReference>
<evidence type="ECO:0000256" key="3">
    <source>
        <dbReference type="ARBA" id="ARBA00022737"/>
    </source>
</evidence>
<dbReference type="PANTHER" id="PTHR24399:SF23">
    <property type="entry name" value="C2H2-TYPE DOMAIN-CONTAINING PROTEIN"/>
    <property type="match status" value="1"/>
</dbReference>
<feature type="compositionally biased region" description="Polar residues" evidence="9">
    <location>
        <begin position="1288"/>
        <end position="1299"/>
    </location>
</feature>
<keyword evidence="2" id="KW-0479">Metal-binding</keyword>
<feature type="compositionally biased region" description="Polar residues" evidence="9">
    <location>
        <begin position="1309"/>
        <end position="1323"/>
    </location>
</feature>
<feature type="region of interest" description="Disordered" evidence="9">
    <location>
        <begin position="301"/>
        <end position="397"/>
    </location>
</feature>
<organism>
    <name type="scientific">Branchiostoma floridae</name>
    <name type="common">Florida lancelet</name>
    <name type="synonym">Amphioxus</name>
    <dbReference type="NCBI Taxonomy" id="7739"/>
    <lineage>
        <taxon>Eukaryota</taxon>
        <taxon>Metazoa</taxon>
        <taxon>Chordata</taxon>
        <taxon>Cephalochordata</taxon>
        <taxon>Leptocardii</taxon>
        <taxon>Amphioxiformes</taxon>
        <taxon>Branchiostomatidae</taxon>
        <taxon>Branchiostoma</taxon>
    </lineage>
</organism>
<dbReference type="InterPro" id="IPR013087">
    <property type="entry name" value="Znf_C2H2_type"/>
</dbReference>
<evidence type="ECO:0000259" key="10">
    <source>
        <dbReference type="PROSITE" id="PS50157"/>
    </source>
</evidence>
<feature type="domain" description="C2H2-type" evidence="10">
    <location>
        <begin position="596"/>
        <end position="624"/>
    </location>
</feature>
<evidence type="ECO:0000256" key="8">
    <source>
        <dbReference type="PROSITE-ProRule" id="PRU00042"/>
    </source>
</evidence>
<comment type="subcellular location">
    <subcellularLocation>
        <location evidence="1">Nucleus</location>
    </subcellularLocation>
</comment>
<feature type="compositionally biased region" description="Polar residues" evidence="9">
    <location>
        <begin position="317"/>
        <end position="333"/>
    </location>
</feature>
<feature type="domain" description="C2H2-type" evidence="10">
    <location>
        <begin position="484"/>
        <end position="513"/>
    </location>
</feature>
<feature type="domain" description="C2H2-type" evidence="10">
    <location>
        <begin position="435"/>
        <end position="464"/>
    </location>
</feature>
<evidence type="ECO:0000256" key="7">
    <source>
        <dbReference type="ARBA" id="ARBA00023242"/>
    </source>
</evidence>
<accession>C3XYP9</accession>
<sequence>MIMYLPGVSVRMTKHNVNVPNVAVRATPGSMVELHGESWFDVEDEQAGEQVCCSPVDTEESTDYLSSADNSDHMFKNRPDSDQCTSQHYSKSHTTENHIKSLSHETQDQDDFVSEDIGKTDVDDVTVDHSLVENSQHSLSNIEEGKESTNVKYYCNQPECGYKTFKSRTGWTLHMREHKSDYRYRCEHCDFGCFTERRLKEHMACKHTGTPICFCSFCKKGFVTFTGLRHHESLHKNELYPCDYCDKVYKNKKDKEKHKRTHQLSFACKLCSATFVWKHHAVTHLKVVHKKLAEEVKSDWDKSMKEVPKEVPKVIRKSSSSIDESQAVESSKGISKGNVEKEKKARRSNNKDGNFVKEKGRKSLRLQRKLAVGKKSKETSCGTENSPSLQESGGNNKMKTDDALCSVSTLDGAGLDAATPDVLDIASQLKKETRYECTVQGCGKTFKAKKVYKLHMKAHNECNDVTMQQIENMDKDGKDCENKIACPVEGCGKKFKNKKVFKLHMQGHNDNYPFRCDICNFGCFQQRKLREHTATVHIGIPVCFCPVCGKEFLSYSGLNRHKYTHREEVYKCDVCEKEYKNAKERDRHRRSHEQRYVCPICEKRFGMKHHLKSHYRYMHTEATPDVHPSNAHSNSQVEEQPITTILDGGVEKTGRLKRRKTEDGNDLTGQSSTWSKEYPSMISVEAKTPFPANSKESDTMEPELQAAIDNFSEEGDPKQEYTTKERVLDPGKYIPSEGRKGIFMDIFKLMGGSKIGDQNGIESESLSQEDDCSDDSWFVCEHCRSLFESPSSLAAHVEEQHTVVLSSPGYWGKTGFGRRKKKTMSLEERRKKSRERMREKRNNMTEEEREAIREKARLAKRDKFHNLAQEKKEKERERARVYMRKKRMTMTEEERNKVREKARLAKRLKTATMPEPEKEKMKEKARIRMKQKRENMTEAERETMREKARIHARQRRLAQSYLKSHGQGSSDAKHCGGTIAEDLMAALRNWEDSESNTSEDTMSTGNKYDIYLPEEQQADCEAGALGDCSDDSWFVCEHCRSLFESPSSLAAHVEEQHTVVLSSPGYWGKTGFGRRKKKTVSLEERRKKSRERMREKRNNMTEEEREAIREKARLAKRDKFHNLAQEKKEKERERARVYMRKKRMTMTEEERNKVREKARLAKRLKTATMPEPEKEKMKEKARIRMKQKRENMTEAERETMREKARIHARQRRLAQSYLKSHGQGSSDAKHCGGTIAEDLMAALRNWEDSESNTSEDTMSTGNKYDTYLPEEQQTDCEAGALVGDKGVGSSTLQSVQPSQRTHEGRDLDPSQNMLQFQALNTES</sequence>
<dbReference type="PROSITE" id="PS50157">
    <property type="entry name" value="ZINC_FINGER_C2H2_2"/>
    <property type="match status" value="10"/>
</dbReference>
<feature type="region of interest" description="Disordered" evidence="9">
    <location>
        <begin position="58"/>
        <end position="108"/>
    </location>
</feature>
<feature type="compositionally biased region" description="Basic and acidic residues" evidence="9">
    <location>
        <begin position="93"/>
        <end position="107"/>
    </location>
</feature>
<evidence type="ECO:0000256" key="6">
    <source>
        <dbReference type="ARBA" id="ARBA00023163"/>
    </source>
</evidence>
<feature type="domain" description="C2H2-type" evidence="10">
    <location>
        <begin position="213"/>
        <end position="240"/>
    </location>
</feature>
<evidence type="ECO:0000256" key="9">
    <source>
        <dbReference type="SAM" id="MobiDB-lite"/>
    </source>
</evidence>
<feature type="domain" description="C2H2-type" evidence="10">
    <location>
        <begin position="543"/>
        <end position="570"/>
    </location>
</feature>
<evidence type="ECO:0000256" key="5">
    <source>
        <dbReference type="ARBA" id="ARBA00023015"/>
    </source>
</evidence>
<feature type="compositionally biased region" description="Polar residues" evidence="9">
    <location>
        <begin position="379"/>
        <end position="397"/>
    </location>
</feature>
<feature type="region of interest" description="Disordered" evidence="9">
    <location>
        <begin position="655"/>
        <end position="674"/>
    </location>
</feature>
<feature type="domain" description="C2H2-type" evidence="10">
    <location>
        <begin position="266"/>
        <end position="294"/>
    </location>
</feature>
<dbReference type="Gene3D" id="3.30.160.60">
    <property type="entry name" value="Classic Zinc Finger"/>
    <property type="match status" value="6"/>
</dbReference>
<feature type="domain" description="C2H2-type" evidence="10">
    <location>
        <begin position="778"/>
        <end position="802"/>
    </location>
</feature>
<proteinExistence type="predicted"/>
<feature type="compositionally biased region" description="Basic and acidic residues" evidence="9">
    <location>
        <begin position="301"/>
        <end position="313"/>
    </location>
</feature>
<dbReference type="eggNOG" id="KOG1721">
    <property type="taxonomic scope" value="Eukaryota"/>
</dbReference>